<dbReference type="Proteomes" id="UP000693672">
    <property type="component" value="Unassembled WGS sequence"/>
</dbReference>
<protein>
    <submittedName>
        <fullName evidence="1">Uncharacterized protein</fullName>
    </submittedName>
</protein>
<name>A0A916NLE9_9BACL</name>
<accession>A0A916NLE9</accession>
<keyword evidence="2" id="KW-1185">Reference proteome</keyword>
<gene>
    <name evidence="1" type="ORF">PAESOLCIP111_05923</name>
</gene>
<comment type="caution">
    <text evidence="1">The sequence shown here is derived from an EMBL/GenBank/DDBJ whole genome shotgun (WGS) entry which is preliminary data.</text>
</comment>
<sequence length="90" mass="10032">MNEFYGLSSLKGLLADTLREKPCGYVIEEIFARFPSVPELLDATEQELTGIKGVGKAKARQIVSNWLKEAPNVPEPLHSGDILTYRLPFL</sequence>
<organism evidence="1 2">
    <name type="scientific">Paenibacillus solanacearum</name>
    <dbReference type="NCBI Taxonomy" id="2048548"/>
    <lineage>
        <taxon>Bacteria</taxon>
        <taxon>Bacillati</taxon>
        <taxon>Bacillota</taxon>
        <taxon>Bacilli</taxon>
        <taxon>Bacillales</taxon>
        <taxon>Paenibacillaceae</taxon>
        <taxon>Paenibacillus</taxon>
    </lineage>
</organism>
<proteinExistence type="predicted"/>
<evidence type="ECO:0000313" key="2">
    <source>
        <dbReference type="Proteomes" id="UP000693672"/>
    </source>
</evidence>
<dbReference type="RefSeq" id="WP_218095608.1">
    <property type="nucleotide sequence ID" value="NZ_CAJVAS010000050.1"/>
</dbReference>
<dbReference type="EMBL" id="CAJVAS010000050">
    <property type="protein sequence ID" value="CAG7649682.1"/>
    <property type="molecule type" value="Genomic_DNA"/>
</dbReference>
<evidence type="ECO:0000313" key="1">
    <source>
        <dbReference type="EMBL" id="CAG7649682.1"/>
    </source>
</evidence>
<reference evidence="1" key="1">
    <citation type="submission" date="2021-06" db="EMBL/GenBank/DDBJ databases">
        <authorList>
            <person name="Criscuolo A."/>
        </authorList>
    </citation>
    <scope>NUCLEOTIDE SEQUENCE</scope>
    <source>
        <strain evidence="1">CIP111600</strain>
    </source>
</reference>
<dbReference type="AlphaFoldDB" id="A0A916NLE9"/>